<proteinExistence type="predicted"/>
<evidence type="ECO:0000313" key="1">
    <source>
        <dbReference type="EMBL" id="KRX15204.1"/>
    </source>
</evidence>
<dbReference type="AlphaFoldDB" id="A0A0V0RL08"/>
<name>A0A0V0RL08_9BILA</name>
<comment type="caution">
    <text evidence="1">The sequence shown here is derived from an EMBL/GenBank/DDBJ whole genome shotgun (WGS) entry which is preliminary data.</text>
</comment>
<dbReference type="EMBL" id="JYDL01000138">
    <property type="protein sequence ID" value="KRX15204.1"/>
    <property type="molecule type" value="Genomic_DNA"/>
</dbReference>
<reference evidence="1 2" key="1">
    <citation type="submission" date="2015-01" db="EMBL/GenBank/DDBJ databases">
        <title>Evolution of Trichinella species and genotypes.</title>
        <authorList>
            <person name="Korhonen P.K."/>
            <person name="Edoardo P."/>
            <person name="Giuseppe L.R."/>
            <person name="Gasser R.B."/>
        </authorList>
    </citation>
    <scope>NUCLEOTIDE SEQUENCE [LARGE SCALE GENOMIC DNA]</scope>
    <source>
        <strain evidence="1">ISS37</strain>
    </source>
</reference>
<organism evidence="1 2">
    <name type="scientific">Trichinella nelsoni</name>
    <dbReference type="NCBI Taxonomy" id="6336"/>
    <lineage>
        <taxon>Eukaryota</taxon>
        <taxon>Metazoa</taxon>
        <taxon>Ecdysozoa</taxon>
        <taxon>Nematoda</taxon>
        <taxon>Enoplea</taxon>
        <taxon>Dorylaimia</taxon>
        <taxon>Trichinellida</taxon>
        <taxon>Trichinellidae</taxon>
        <taxon>Trichinella</taxon>
    </lineage>
</organism>
<dbReference type="Proteomes" id="UP000054630">
    <property type="component" value="Unassembled WGS sequence"/>
</dbReference>
<protein>
    <submittedName>
        <fullName evidence="1">Uncharacterized protein</fullName>
    </submittedName>
</protein>
<keyword evidence="2" id="KW-1185">Reference proteome</keyword>
<gene>
    <name evidence="1" type="ORF">T07_4298</name>
</gene>
<accession>A0A0V0RL08</accession>
<evidence type="ECO:0000313" key="2">
    <source>
        <dbReference type="Proteomes" id="UP000054630"/>
    </source>
</evidence>
<dbReference type="OrthoDB" id="5942111at2759"/>
<sequence length="80" mass="8876">MLNTALIPFGLHGRKRTELLLNGRTNLPRGCLLACLPACLPAWLLVCLSIDRSLVQRFLHFACNVTAINVSLSNEETNWA</sequence>